<accession>A0ACC0CKX7</accession>
<name>A0ACC0CKX7_9PEZI</name>
<reference evidence="1 2" key="1">
    <citation type="journal article" date="2022" name="New Phytol.">
        <title>Ecological generalism drives hyperdiversity of secondary metabolite gene clusters in xylarialean endophytes.</title>
        <authorList>
            <person name="Franco M.E.E."/>
            <person name="Wisecaver J.H."/>
            <person name="Arnold A.E."/>
            <person name="Ju Y.M."/>
            <person name="Slot J.C."/>
            <person name="Ahrendt S."/>
            <person name="Moore L.P."/>
            <person name="Eastman K.E."/>
            <person name="Scott K."/>
            <person name="Konkel Z."/>
            <person name="Mondo S.J."/>
            <person name="Kuo A."/>
            <person name="Hayes R.D."/>
            <person name="Haridas S."/>
            <person name="Andreopoulos B."/>
            <person name="Riley R."/>
            <person name="LaButti K."/>
            <person name="Pangilinan J."/>
            <person name="Lipzen A."/>
            <person name="Amirebrahimi M."/>
            <person name="Yan J."/>
            <person name="Adam C."/>
            <person name="Keymanesh K."/>
            <person name="Ng V."/>
            <person name="Louie K."/>
            <person name="Northen T."/>
            <person name="Drula E."/>
            <person name="Henrissat B."/>
            <person name="Hsieh H.M."/>
            <person name="Youens-Clark K."/>
            <person name="Lutzoni F."/>
            <person name="Miadlikowska J."/>
            <person name="Eastwood D.C."/>
            <person name="Hamelin R.C."/>
            <person name="Grigoriev I.V."/>
            <person name="U'Ren J.M."/>
        </authorList>
    </citation>
    <scope>NUCLEOTIDE SEQUENCE [LARGE SCALE GENOMIC DNA]</scope>
    <source>
        <strain evidence="1 2">ER1909</strain>
    </source>
</reference>
<comment type="caution">
    <text evidence="1">The sequence shown here is derived from an EMBL/GenBank/DDBJ whole genome shotgun (WGS) entry which is preliminary data.</text>
</comment>
<keyword evidence="2" id="KW-1185">Reference proteome</keyword>
<proteinExistence type="predicted"/>
<protein>
    <submittedName>
        <fullName evidence="1">Uncharacterized protein</fullName>
    </submittedName>
</protein>
<dbReference type="Proteomes" id="UP001497680">
    <property type="component" value="Unassembled WGS sequence"/>
</dbReference>
<evidence type="ECO:0000313" key="2">
    <source>
        <dbReference type="Proteomes" id="UP001497680"/>
    </source>
</evidence>
<evidence type="ECO:0000313" key="1">
    <source>
        <dbReference type="EMBL" id="KAI6081064.1"/>
    </source>
</evidence>
<organism evidence="1 2">
    <name type="scientific">Hypoxylon rubiginosum</name>
    <dbReference type="NCBI Taxonomy" id="110542"/>
    <lineage>
        <taxon>Eukaryota</taxon>
        <taxon>Fungi</taxon>
        <taxon>Dikarya</taxon>
        <taxon>Ascomycota</taxon>
        <taxon>Pezizomycotina</taxon>
        <taxon>Sordariomycetes</taxon>
        <taxon>Xylariomycetidae</taxon>
        <taxon>Xylariales</taxon>
        <taxon>Hypoxylaceae</taxon>
        <taxon>Hypoxylon</taxon>
    </lineage>
</organism>
<dbReference type="EMBL" id="MU394409">
    <property type="protein sequence ID" value="KAI6081064.1"/>
    <property type="molecule type" value="Genomic_DNA"/>
</dbReference>
<gene>
    <name evidence="1" type="ORF">F4821DRAFT_250126</name>
</gene>
<sequence>MSHPGNNNNESPTVSFDEDDKRPCVDRYVKRPQFRVGDKVFVINTSGSREGPYFVASVSGGKFKLSGEDGQSAKNGDEFSLDSLEEA</sequence>